<dbReference type="InterPro" id="IPR013785">
    <property type="entry name" value="Aldolase_TIM"/>
</dbReference>
<name>A0A383B362_9ZZZZ</name>
<keyword evidence="6" id="KW-0704">Schiff base</keyword>
<protein>
    <recommendedName>
        <fullName evidence="3">thiazole synthase</fullName>
        <ecNumber evidence="3">2.8.1.10</ecNumber>
    </recommendedName>
</protein>
<dbReference type="PANTHER" id="PTHR34266">
    <property type="entry name" value="THIAZOLE SYNTHASE"/>
    <property type="match status" value="1"/>
</dbReference>
<dbReference type="PANTHER" id="PTHR34266:SF2">
    <property type="entry name" value="THIAZOLE SYNTHASE"/>
    <property type="match status" value="1"/>
</dbReference>
<evidence type="ECO:0000313" key="9">
    <source>
        <dbReference type="EMBL" id="SVE14199.1"/>
    </source>
</evidence>
<dbReference type="GO" id="GO:1990107">
    <property type="term" value="F:thiazole synthase activity"/>
    <property type="evidence" value="ECO:0007669"/>
    <property type="project" value="UniProtKB-EC"/>
</dbReference>
<comment type="pathway">
    <text evidence="2">Cofactor biosynthesis; thiamine diphosphate biosynthesis.</text>
</comment>
<comment type="function">
    <text evidence="1">Catalyzes the rearrangement of 1-deoxy-D-xylulose 5-phosphate (DXP) to produce the thiazole phosphate moiety of thiamine. Sulfur is provided by the thiocarboxylate moiety of the carrier protein ThiS. In vitro, sulfur can be provided by H(2)S.</text>
</comment>
<evidence type="ECO:0000256" key="1">
    <source>
        <dbReference type="ARBA" id="ARBA00002834"/>
    </source>
</evidence>
<reference evidence="9" key="1">
    <citation type="submission" date="2018-05" db="EMBL/GenBank/DDBJ databases">
        <authorList>
            <person name="Lanie J.A."/>
            <person name="Ng W.-L."/>
            <person name="Kazmierczak K.M."/>
            <person name="Andrzejewski T.M."/>
            <person name="Davidsen T.M."/>
            <person name="Wayne K.J."/>
            <person name="Tettelin H."/>
            <person name="Glass J.I."/>
            <person name="Rusch D."/>
            <person name="Podicherti R."/>
            <person name="Tsui H.-C.T."/>
            <person name="Winkler M.E."/>
        </authorList>
    </citation>
    <scope>NUCLEOTIDE SEQUENCE</scope>
</reference>
<keyword evidence="4" id="KW-0808">Transferase</keyword>
<evidence type="ECO:0000256" key="2">
    <source>
        <dbReference type="ARBA" id="ARBA00004948"/>
    </source>
</evidence>
<evidence type="ECO:0000256" key="5">
    <source>
        <dbReference type="ARBA" id="ARBA00022977"/>
    </source>
</evidence>
<accession>A0A383B362</accession>
<dbReference type="EC" id="2.8.1.10" evidence="3"/>
<organism evidence="9">
    <name type="scientific">marine metagenome</name>
    <dbReference type="NCBI Taxonomy" id="408172"/>
    <lineage>
        <taxon>unclassified sequences</taxon>
        <taxon>metagenomes</taxon>
        <taxon>ecological metagenomes</taxon>
    </lineage>
</organism>
<dbReference type="EMBL" id="UINC01196956">
    <property type="protein sequence ID" value="SVE14199.1"/>
    <property type="molecule type" value="Genomic_DNA"/>
</dbReference>
<proteinExistence type="predicted"/>
<keyword evidence="5" id="KW-0784">Thiamine biosynthesis</keyword>
<dbReference type="InterPro" id="IPR033983">
    <property type="entry name" value="Thiazole_synthase_ThiG"/>
</dbReference>
<sequence length="78" mass="8848">MEDLLNIGNKTFNSRLMTGTGKHKTVNDLLQAVNLSETEIITVAIRRLDLNNPRKKTILDHLDWSKYQILPNTAGSRT</sequence>
<dbReference type="AlphaFoldDB" id="A0A383B362"/>
<feature type="non-terminal residue" evidence="9">
    <location>
        <position position="78"/>
    </location>
</feature>
<comment type="catalytic activity">
    <reaction evidence="7">
        <text>[ThiS sulfur-carrier protein]-C-terminal-Gly-aminoethanethioate + 2-iminoacetate + 1-deoxy-D-xylulose 5-phosphate = [ThiS sulfur-carrier protein]-C-terminal Gly-Gly + 2-[(2R,5Z)-2-carboxy-4-methylthiazol-5(2H)-ylidene]ethyl phosphate + 2 H2O + H(+)</text>
        <dbReference type="Rhea" id="RHEA:26297"/>
        <dbReference type="Rhea" id="RHEA-COMP:12909"/>
        <dbReference type="Rhea" id="RHEA-COMP:19908"/>
        <dbReference type="ChEBI" id="CHEBI:15377"/>
        <dbReference type="ChEBI" id="CHEBI:15378"/>
        <dbReference type="ChEBI" id="CHEBI:57792"/>
        <dbReference type="ChEBI" id="CHEBI:62899"/>
        <dbReference type="ChEBI" id="CHEBI:77846"/>
        <dbReference type="ChEBI" id="CHEBI:90778"/>
        <dbReference type="ChEBI" id="CHEBI:232372"/>
        <dbReference type="EC" id="2.8.1.10"/>
    </reaction>
</comment>
<evidence type="ECO:0000259" key="8">
    <source>
        <dbReference type="Pfam" id="PF05690"/>
    </source>
</evidence>
<dbReference type="Pfam" id="PF05690">
    <property type="entry name" value="ThiG"/>
    <property type="match status" value="1"/>
</dbReference>
<feature type="domain" description="Thiazole synthase ThiG" evidence="8">
    <location>
        <begin position="7"/>
        <end position="78"/>
    </location>
</feature>
<evidence type="ECO:0000256" key="4">
    <source>
        <dbReference type="ARBA" id="ARBA00022679"/>
    </source>
</evidence>
<evidence type="ECO:0000256" key="6">
    <source>
        <dbReference type="ARBA" id="ARBA00023270"/>
    </source>
</evidence>
<dbReference type="SUPFAM" id="SSF110399">
    <property type="entry name" value="ThiG-like"/>
    <property type="match status" value="1"/>
</dbReference>
<evidence type="ECO:0000256" key="3">
    <source>
        <dbReference type="ARBA" id="ARBA00011960"/>
    </source>
</evidence>
<dbReference type="Gene3D" id="3.20.20.70">
    <property type="entry name" value="Aldolase class I"/>
    <property type="match status" value="1"/>
</dbReference>
<dbReference type="InterPro" id="IPR008867">
    <property type="entry name" value="ThiG"/>
</dbReference>
<gene>
    <name evidence="9" type="ORF">METZ01_LOCUS467053</name>
</gene>
<evidence type="ECO:0000256" key="7">
    <source>
        <dbReference type="ARBA" id="ARBA00049897"/>
    </source>
</evidence>